<dbReference type="PANTHER" id="PTHR30193">
    <property type="entry name" value="ABC TRANSPORTER PERMEASE PROTEIN"/>
    <property type="match status" value="1"/>
</dbReference>
<evidence type="ECO:0000256" key="7">
    <source>
        <dbReference type="RuleBase" id="RU363032"/>
    </source>
</evidence>
<feature type="transmembrane region" description="Helical" evidence="7">
    <location>
        <begin position="242"/>
        <end position="263"/>
    </location>
</feature>
<comment type="caution">
    <text evidence="9">The sequence shown here is derived from an EMBL/GenBank/DDBJ whole genome shotgun (WGS) entry which is preliminary data.</text>
</comment>
<name>A0A0A0BAJ8_9CELL</name>
<dbReference type="PANTHER" id="PTHR30193:SF37">
    <property type="entry name" value="INNER MEMBRANE ABC TRANSPORTER PERMEASE PROTEIN YCJO"/>
    <property type="match status" value="1"/>
</dbReference>
<keyword evidence="5 7" id="KW-1133">Transmembrane helix</keyword>
<dbReference type="GO" id="GO:0005886">
    <property type="term" value="C:plasma membrane"/>
    <property type="evidence" value="ECO:0007669"/>
    <property type="project" value="UniProtKB-SubCell"/>
</dbReference>
<feature type="transmembrane region" description="Helical" evidence="7">
    <location>
        <begin position="42"/>
        <end position="67"/>
    </location>
</feature>
<feature type="transmembrane region" description="Helical" evidence="7">
    <location>
        <begin position="291"/>
        <end position="312"/>
    </location>
</feature>
<dbReference type="EMBL" id="AXNT01000002">
    <property type="protein sequence ID" value="KGM03870.1"/>
    <property type="molecule type" value="Genomic_DNA"/>
</dbReference>
<comment type="subcellular location">
    <subcellularLocation>
        <location evidence="1 7">Cell membrane</location>
        <topology evidence="1 7">Multi-pass membrane protein</topology>
    </subcellularLocation>
</comment>
<proteinExistence type="inferred from homology"/>
<evidence type="ECO:0000313" key="9">
    <source>
        <dbReference type="EMBL" id="KGM03870.1"/>
    </source>
</evidence>
<dbReference type="InterPro" id="IPR035906">
    <property type="entry name" value="MetI-like_sf"/>
</dbReference>
<feature type="domain" description="ABC transmembrane type-1" evidence="8">
    <location>
        <begin position="99"/>
        <end position="313"/>
    </location>
</feature>
<reference evidence="9 10" key="1">
    <citation type="submission" date="2013-10" db="EMBL/GenBank/DDBJ databases">
        <authorList>
            <person name="Wang G."/>
            <person name="Zhuang W."/>
        </authorList>
    </citation>
    <scope>NUCLEOTIDE SEQUENCE [LARGE SCALE GENOMIC DNA]</scope>
    <source>
        <strain evidence="9 10">DSM 20118</strain>
    </source>
</reference>
<dbReference type="SUPFAM" id="SSF161098">
    <property type="entry name" value="MetI-like"/>
    <property type="match status" value="1"/>
</dbReference>
<dbReference type="PROSITE" id="PS50928">
    <property type="entry name" value="ABC_TM1"/>
    <property type="match status" value="1"/>
</dbReference>
<keyword evidence="2 7" id="KW-0813">Transport</keyword>
<comment type="similarity">
    <text evidence="7">Belongs to the binding-protein-dependent transport system permease family.</text>
</comment>
<evidence type="ECO:0000256" key="6">
    <source>
        <dbReference type="ARBA" id="ARBA00023136"/>
    </source>
</evidence>
<feature type="transmembrane region" description="Helical" evidence="7">
    <location>
        <begin position="136"/>
        <end position="156"/>
    </location>
</feature>
<keyword evidence="10" id="KW-1185">Reference proteome</keyword>
<dbReference type="STRING" id="1408250.Q760_07710"/>
<evidence type="ECO:0000256" key="1">
    <source>
        <dbReference type="ARBA" id="ARBA00004651"/>
    </source>
</evidence>
<dbReference type="InterPro" id="IPR000515">
    <property type="entry name" value="MetI-like"/>
</dbReference>
<gene>
    <name evidence="9" type="ORF">Q760_07710</name>
</gene>
<dbReference type="Pfam" id="PF00528">
    <property type="entry name" value="BPD_transp_1"/>
    <property type="match status" value="1"/>
</dbReference>
<organism evidence="9 10">
    <name type="scientific">Cellulomonas cellasea DSM 20118</name>
    <dbReference type="NCBI Taxonomy" id="1408250"/>
    <lineage>
        <taxon>Bacteria</taxon>
        <taxon>Bacillati</taxon>
        <taxon>Actinomycetota</taxon>
        <taxon>Actinomycetes</taxon>
        <taxon>Micrococcales</taxon>
        <taxon>Cellulomonadaceae</taxon>
        <taxon>Cellulomonas</taxon>
    </lineage>
</organism>
<dbReference type="InterPro" id="IPR051393">
    <property type="entry name" value="ABC_transporter_permease"/>
</dbReference>
<feature type="transmembrane region" description="Helical" evidence="7">
    <location>
        <begin position="103"/>
        <end position="124"/>
    </location>
</feature>
<evidence type="ECO:0000256" key="2">
    <source>
        <dbReference type="ARBA" id="ARBA00022448"/>
    </source>
</evidence>
<protein>
    <submittedName>
        <fullName evidence="9">ABC transporter permease</fullName>
    </submittedName>
</protein>
<dbReference type="RefSeq" id="WP_084142391.1">
    <property type="nucleotide sequence ID" value="NZ_AXNT01000002.1"/>
</dbReference>
<dbReference type="OrthoDB" id="9805974at2"/>
<evidence type="ECO:0000256" key="5">
    <source>
        <dbReference type="ARBA" id="ARBA00022989"/>
    </source>
</evidence>
<accession>A0A0A0BAJ8</accession>
<keyword evidence="3" id="KW-1003">Cell membrane</keyword>
<dbReference type="GO" id="GO:0055085">
    <property type="term" value="P:transmembrane transport"/>
    <property type="evidence" value="ECO:0007669"/>
    <property type="project" value="InterPro"/>
</dbReference>
<dbReference type="Proteomes" id="UP000029833">
    <property type="component" value="Unassembled WGS sequence"/>
</dbReference>
<dbReference type="Gene3D" id="1.10.3720.10">
    <property type="entry name" value="MetI-like"/>
    <property type="match status" value="1"/>
</dbReference>
<dbReference type="AlphaFoldDB" id="A0A0A0BAJ8"/>
<keyword evidence="6 7" id="KW-0472">Membrane</keyword>
<evidence type="ECO:0000259" key="8">
    <source>
        <dbReference type="PROSITE" id="PS50928"/>
    </source>
</evidence>
<feature type="transmembrane region" description="Helical" evidence="7">
    <location>
        <begin position="187"/>
        <end position="208"/>
    </location>
</feature>
<keyword evidence="4 7" id="KW-0812">Transmembrane</keyword>
<evidence type="ECO:0000256" key="3">
    <source>
        <dbReference type="ARBA" id="ARBA00022475"/>
    </source>
</evidence>
<sequence length="321" mass="35110">MVTPSSVAPGRVLATRPRRGLLHRGDRRATSGRSHEARTASWMVGPAGLLLTTFLVVPVGLAFALAFTNARLISPRPARFVGLDNFVNLSQDPVFWASLRNTLVFALVVVPVQAGLALGLALLVNAKVRGTTFFRTIYFVPVVTSMVVVSLLWRFLYQEDGLLNRLISIASFGHYTPIDWLNDPRTALGAIIVMSVWQAVGFHMLIWLSGLQTIPAELYEAGALDGATGWARFRWITWPSLVATRTFVLITITIAALSLFTQISVMTQGGPLDSTTTVVFMAVRTGYQQLATGYASAISLVFFVLVLVVAAVQRYLTREKV</sequence>
<evidence type="ECO:0000313" key="10">
    <source>
        <dbReference type="Proteomes" id="UP000029833"/>
    </source>
</evidence>
<dbReference type="CDD" id="cd06261">
    <property type="entry name" value="TM_PBP2"/>
    <property type="match status" value="1"/>
</dbReference>
<evidence type="ECO:0000256" key="4">
    <source>
        <dbReference type="ARBA" id="ARBA00022692"/>
    </source>
</evidence>